<feature type="domain" description="Succinyl-CoA synthetase-like flavodoxin" evidence="5">
    <location>
        <begin position="6"/>
        <end position="142"/>
    </location>
</feature>
<dbReference type="EMBL" id="DUFJ01000074">
    <property type="protein sequence ID" value="HIH33295.1"/>
    <property type="molecule type" value="Genomic_DNA"/>
</dbReference>
<keyword evidence="1" id="KW-0436">Ligase</keyword>
<keyword evidence="3" id="KW-0067">ATP-binding</keyword>
<feature type="domain" description="Ligase-CoA" evidence="6">
    <location>
        <begin position="153"/>
        <end position="229"/>
    </location>
</feature>
<dbReference type="PANTHER" id="PTHR43334:SF2">
    <property type="entry name" value="ACETATE--COA LIGASE [ADP-FORMING]"/>
    <property type="match status" value="1"/>
</dbReference>
<comment type="caution">
    <text evidence="7">The sequence shown here is derived from an EMBL/GenBank/DDBJ whole genome shotgun (WGS) entry which is preliminary data.</text>
</comment>
<feature type="region of interest" description="Disordered" evidence="4">
    <location>
        <begin position="307"/>
        <end position="355"/>
    </location>
</feature>
<dbReference type="InterPro" id="IPR016102">
    <property type="entry name" value="Succinyl-CoA_synth-like"/>
</dbReference>
<gene>
    <name evidence="7" type="ORF">HA227_03505</name>
</gene>
<proteinExistence type="predicted"/>
<evidence type="ECO:0000259" key="6">
    <source>
        <dbReference type="Pfam" id="PF19045"/>
    </source>
</evidence>
<dbReference type="Gene3D" id="3.40.50.261">
    <property type="entry name" value="Succinyl-CoA synthetase domains"/>
    <property type="match status" value="2"/>
</dbReference>
<dbReference type="Proteomes" id="UP000527315">
    <property type="component" value="Unassembled WGS sequence"/>
</dbReference>
<accession>A0A7J4KXW6</accession>
<name>A0A7J4KXW6_9ARCH</name>
<evidence type="ECO:0000256" key="1">
    <source>
        <dbReference type="ARBA" id="ARBA00022598"/>
    </source>
</evidence>
<feature type="compositionally biased region" description="Basic residues" evidence="4">
    <location>
        <begin position="331"/>
        <end position="355"/>
    </location>
</feature>
<dbReference type="AlphaFoldDB" id="A0A7J4KXW6"/>
<evidence type="ECO:0008006" key="9">
    <source>
        <dbReference type="Google" id="ProtNLM"/>
    </source>
</evidence>
<evidence type="ECO:0000256" key="4">
    <source>
        <dbReference type="SAM" id="MobiDB-lite"/>
    </source>
</evidence>
<dbReference type="InterPro" id="IPR032875">
    <property type="entry name" value="Succ_CoA_lig_flav_dom"/>
</dbReference>
<protein>
    <recommendedName>
        <fullName evidence="9">CoA-binding protein</fullName>
    </recommendedName>
</protein>
<organism evidence="7 8">
    <name type="scientific">Candidatus Iainarchaeum sp</name>
    <dbReference type="NCBI Taxonomy" id="3101447"/>
    <lineage>
        <taxon>Archaea</taxon>
        <taxon>Candidatus Iainarchaeota</taxon>
        <taxon>Candidatus Iainarchaeia</taxon>
        <taxon>Candidatus Iainarchaeales</taxon>
        <taxon>Candidatus Iainarchaeaceae</taxon>
        <taxon>Candidatus Iainarchaeum</taxon>
    </lineage>
</organism>
<feature type="compositionally biased region" description="Basic and acidic residues" evidence="4">
    <location>
        <begin position="307"/>
        <end position="330"/>
    </location>
</feature>
<evidence type="ECO:0000313" key="7">
    <source>
        <dbReference type="EMBL" id="HIH33295.1"/>
    </source>
</evidence>
<evidence type="ECO:0000259" key="5">
    <source>
        <dbReference type="Pfam" id="PF13607"/>
    </source>
</evidence>
<feature type="non-terminal residue" evidence="7">
    <location>
        <position position="1"/>
    </location>
</feature>
<keyword evidence="2" id="KW-0547">Nucleotide-binding</keyword>
<dbReference type="InterPro" id="IPR051538">
    <property type="entry name" value="Acyl-CoA_Synth/Transferase"/>
</dbReference>
<reference evidence="8" key="1">
    <citation type="journal article" date="2020" name="bioRxiv">
        <title>A rank-normalized archaeal taxonomy based on genome phylogeny resolves widespread incomplete and uneven classifications.</title>
        <authorList>
            <person name="Rinke C."/>
            <person name="Chuvochina M."/>
            <person name="Mussig A.J."/>
            <person name="Chaumeil P.-A."/>
            <person name="Waite D.W."/>
            <person name="Whitman W.B."/>
            <person name="Parks D.H."/>
            <person name="Hugenholtz P."/>
        </authorList>
    </citation>
    <scope>NUCLEOTIDE SEQUENCE [LARGE SCALE GENOMIC DNA]</scope>
</reference>
<dbReference type="GO" id="GO:0043758">
    <property type="term" value="F:acetate-CoA ligase (ADP-forming) activity"/>
    <property type="evidence" value="ECO:0007669"/>
    <property type="project" value="InterPro"/>
</dbReference>
<sequence length="355" mass="38821">GRPRNGVVSFISQSGALGSAILDWDAMKGYGINKFVSYGNAVQVDESQLLDYFAEDESTKVITAYFEGVKNGKRFFEALKKACEKKPVIVLKGGSSEKGAEAVKSHTASMAGNHESFIAALKQCNAIIAESMEEVFDYARVFTTEPKPKGSKVQIITDGGGYGVLATDALSKFGLELAEMSEERKAVIKQACPNYAVVKNPIDLTGDANNERYKVALEQAMLDENVDAIFTILLLQVPNINEGVVEEMQKISLAKTKPLIFISAGGAFSEKQRRKMEEKSTSTFQSPLDAAKSLNALIKYYTTKEAREKAALEPEKPKAEKPSEKKESAKKAKAKVKAKSKPKKQSAKKAKKEKR</sequence>
<dbReference type="InterPro" id="IPR043938">
    <property type="entry name" value="Ligase_CoA_dom"/>
</dbReference>
<evidence type="ECO:0000313" key="8">
    <source>
        <dbReference type="Proteomes" id="UP000527315"/>
    </source>
</evidence>
<evidence type="ECO:0000256" key="2">
    <source>
        <dbReference type="ARBA" id="ARBA00022741"/>
    </source>
</evidence>
<dbReference type="SUPFAM" id="SSF52210">
    <property type="entry name" value="Succinyl-CoA synthetase domains"/>
    <property type="match status" value="2"/>
</dbReference>
<dbReference type="Pfam" id="PF19045">
    <property type="entry name" value="Ligase_CoA_2"/>
    <property type="match status" value="1"/>
</dbReference>
<dbReference type="GO" id="GO:0005524">
    <property type="term" value="F:ATP binding"/>
    <property type="evidence" value="ECO:0007669"/>
    <property type="project" value="UniProtKB-KW"/>
</dbReference>
<dbReference type="PANTHER" id="PTHR43334">
    <property type="entry name" value="ACETATE--COA LIGASE [ADP-FORMING]"/>
    <property type="match status" value="1"/>
</dbReference>
<evidence type="ECO:0000256" key="3">
    <source>
        <dbReference type="ARBA" id="ARBA00022840"/>
    </source>
</evidence>
<dbReference type="Pfam" id="PF13607">
    <property type="entry name" value="Succ_CoA_lig"/>
    <property type="match status" value="1"/>
</dbReference>